<accession>M3IU61</accession>
<gene>
    <name evidence="4" type="ORF">G210_4867</name>
</gene>
<dbReference type="eggNOG" id="KOG0832">
    <property type="taxonomic scope" value="Eukaryota"/>
</dbReference>
<dbReference type="PANTHER" id="PTHR12534">
    <property type="entry name" value="30S RIBOSOMAL PROTEIN S2 PROKARYOTIC AND ORGANELLAR"/>
    <property type="match status" value="1"/>
</dbReference>
<evidence type="ECO:0000313" key="5">
    <source>
        <dbReference type="Proteomes" id="UP000011777"/>
    </source>
</evidence>
<dbReference type="OMA" id="RNCINEC"/>
<dbReference type="PRINTS" id="PR00395">
    <property type="entry name" value="RIBOSOMALS2"/>
</dbReference>
<dbReference type="OrthoDB" id="2320368at2759"/>
<proteinExistence type="inferred from homology"/>
<dbReference type="Proteomes" id="UP000011777">
    <property type="component" value="Unassembled WGS sequence"/>
</dbReference>
<dbReference type="HAMAP" id="MF_00291_B">
    <property type="entry name" value="Ribosomal_uS2_B"/>
    <property type="match status" value="1"/>
</dbReference>
<dbReference type="Gene3D" id="3.40.50.10490">
    <property type="entry name" value="Glucose-6-phosphate isomerase like protein, domain 1"/>
    <property type="match status" value="1"/>
</dbReference>
<dbReference type="CDD" id="cd01425">
    <property type="entry name" value="RPS2"/>
    <property type="match status" value="1"/>
</dbReference>
<name>M3IU61_CANMX</name>
<dbReference type="Pfam" id="PF00318">
    <property type="entry name" value="Ribosomal_S2"/>
    <property type="match status" value="1"/>
</dbReference>
<dbReference type="STRING" id="1245528.M3IU61"/>
<comment type="caution">
    <text evidence="4">The sequence shown here is derived from an EMBL/GenBank/DDBJ whole genome shotgun (WGS) entry which is preliminary data.</text>
</comment>
<dbReference type="GO" id="GO:0005763">
    <property type="term" value="C:mitochondrial small ribosomal subunit"/>
    <property type="evidence" value="ECO:0007669"/>
    <property type="project" value="TreeGrafter"/>
</dbReference>
<feature type="compositionally biased region" description="Low complexity" evidence="3">
    <location>
        <begin position="1"/>
        <end position="10"/>
    </location>
</feature>
<dbReference type="InterPro" id="IPR001865">
    <property type="entry name" value="Ribosomal_uS2"/>
</dbReference>
<dbReference type="PANTHER" id="PTHR12534:SF0">
    <property type="entry name" value="SMALL RIBOSOMAL SUBUNIT PROTEIN US2M"/>
    <property type="match status" value="1"/>
</dbReference>
<feature type="region of interest" description="Disordered" evidence="3">
    <location>
        <begin position="153"/>
        <end position="173"/>
    </location>
</feature>
<dbReference type="FunFam" id="3.40.50.10490:FF:000055">
    <property type="entry name" value="Mitochondrial ribosomal protein"/>
    <property type="match status" value="1"/>
</dbReference>
<keyword evidence="5" id="KW-1185">Reference proteome</keyword>
<evidence type="ECO:0000313" key="4">
    <source>
        <dbReference type="EMBL" id="EMG50116.1"/>
    </source>
</evidence>
<keyword evidence="2" id="KW-0007">Acetylation</keyword>
<dbReference type="GO" id="GO:0003735">
    <property type="term" value="F:structural constituent of ribosome"/>
    <property type="evidence" value="ECO:0007669"/>
    <property type="project" value="InterPro"/>
</dbReference>
<feature type="compositionally biased region" description="Polar residues" evidence="3">
    <location>
        <begin position="155"/>
        <end position="173"/>
    </location>
</feature>
<dbReference type="NCBIfam" id="TIGR01011">
    <property type="entry name" value="rpsB_bact"/>
    <property type="match status" value="1"/>
</dbReference>
<protein>
    <submittedName>
        <fullName evidence="4">Uncharacterized protein</fullName>
    </submittedName>
</protein>
<evidence type="ECO:0000256" key="2">
    <source>
        <dbReference type="ARBA" id="ARBA00022990"/>
    </source>
</evidence>
<comment type="similarity">
    <text evidence="1">Belongs to the universal ribosomal protein uS2 family.</text>
</comment>
<reference evidence="4 5" key="1">
    <citation type="submission" date="2013-02" db="EMBL/GenBank/DDBJ databases">
        <title>Genome sequence of Candida maltosa Xu316, a potential industrial strain for xylitol and ethanol production.</title>
        <authorList>
            <person name="Yu J."/>
            <person name="Wang Q."/>
            <person name="Geng X."/>
            <person name="Bao W."/>
            <person name="He P."/>
            <person name="Cai J."/>
        </authorList>
    </citation>
    <scope>NUCLEOTIDE SEQUENCE [LARGE SCALE GENOMIC DNA]</scope>
    <source>
        <strain evidence="5">Xu316</strain>
    </source>
</reference>
<sequence length="481" mass="54078">MYPMIRSTTRSTRRVFTNLSRPYSTEPAHESEQPLEHKLSYKELREQAIAEALAREEEAILKAKQIREMTQESKNMISTLNKTPVTLINERISKLSEDLSQLPQDKVKQLDEELREFLSHNVILPEESAEIRPWIQSQKNIPEGESAGTKIASDAESNGAHSSTISSQYTSQFPNLKPTPDYKSYSTQELYLRQLNHTRLCGKLGSRLGQVYRPQKDINNPPKYNDATITKLMAAGCHLGHATASFRQSMQPFIYGIYDKVHIIDLNKTLEKLTLACKVIEGVVEKGGIVLYVGTYKNNSTIHEALVKASQRSHGYYVNKRWIPGTITNYTEITRQYADVKTKMDIDMKEKTLDIKNSENIIKPDLVVLLNPVENRNCIEECISGCIPTIGLCDSDMEPSLLTYPIPCNDDSVRSVSLMLGIMSKAAESGLKKRIAAIEELDNKGKANQIEQPESEVVGAIEETETEIEIETASNEAPAEK</sequence>
<dbReference type="HOGENOM" id="CLU_040318_4_3_1"/>
<evidence type="ECO:0000256" key="1">
    <source>
        <dbReference type="ARBA" id="ARBA00006242"/>
    </source>
</evidence>
<dbReference type="GO" id="GO:0006412">
    <property type="term" value="P:translation"/>
    <property type="evidence" value="ECO:0007669"/>
    <property type="project" value="InterPro"/>
</dbReference>
<organism evidence="4 5">
    <name type="scientific">Candida maltosa (strain Xu316)</name>
    <name type="common">Yeast</name>
    <dbReference type="NCBI Taxonomy" id="1245528"/>
    <lineage>
        <taxon>Eukaryota</taxon>
        <taxon>Fungi</taxon>
        <taxon>Dikarya</taxon>
        <taxon>Ascomycota</taxon>
        <taxon>Saccharomycotina</taxon>
        <taxon>Pichiomycetes</taxon>
        <taxon>Debaryomycetaceae</taxon>
        <taxon>Candida/Lodderomyces clade</taxon>
        <taxon>Candida</taxon>
    </lineage>
</organism>
<dbReference type="AlphaFoldDB" id="M3IU61"/>
<dbReference type="EMBL" id="AOGT01000367">
    <property type="protein sequence ID" value="EMG50116.1"/>
    <property type="molecule type" value="Genomic_DNA"/>
</dbReference>
<feature type="region of interest" description="Disordered" evidence="3">
    <location>
        <begin position="1"/>
        <end position="34"/>
    </location>
</feature>
<dbReference type="InterPro" id="IPR005706">
    <property type="entry name" value="Ribosomal_uS2_bac/mit/plastid"/>
</dbReference>
<evidence type="ECO:0000256" key="3">
    <source>
        <dbReference type="SAM" id="MobiDB-lite"/>
    </source>
</evidence>
<dbReference type="SUPFAM" id="SSF52313">
    <property type="entry name" value="Ribosomal protein S2"/>
    <property type="match status" value="1"/>
</dbReference>
<dbReference type="InterPro" id="IPR023591">
    <property type="entry name" value="Ribosomal_uS2_flav_dom_sf"/>
</dbReference>